<dbReference type="SUPFAM" id="SSF54919">
    <property type="entry name" value="Nucleoside diphosphate kinase, NDK"/>
    <property type="match status" value="1"/>
</dbReference>
<protein>
    <recommendedName>
        <fullName evidence="2">Nucleoside diphosphate kinase-like domain-containing protein</fullName>
    </recommendedName>
</protein>
<evidence type="ECO:0000313" key="1">
    <source>
        <dbReference type="EMBL" id="EKE28623.1"/>
    </source>
</evidence>
<accession>K2G0A4</accession>
<dbReference type="Gene3D" id="3.30.70.141">
    <property type="entry name" value="Nucleoside diphosphate kinase-like domain"/>
    <property type="match status" value="1"/>
</dbReference>
<reference evidence="1" key="1">
    <citation type="journal article" date="2012" name="Science">
        <title>Fermentation, hydrogen, and sulfur metabolism in multiple uncultivated bacterial phyla.</title>
        <authorList>
            <person name="Wrighton K.C."/>
            <person name="Thomas B.C."/>
            <person name="Sharon I."/>
            <person name="Miller C.S."/>
            <person name="Castelle C.J."/>
            <person name="VerBerkmoes N.C."/>
            <person name="Wilkins M.J."/>
            <person name="Hettich R.L."/>
            <person name="Lipton M.S."/>
            <person name="Williams K.H."/>
            <person name="Long P.E."/>
            <person name="Banfield J.F."/>
        </authorList>
    </citation>
    <scope>NUCLEOTIDE SEQUENCE [LARGE SCALE GENOMIC DNA]</scope>
</reference>
<gene>
    <name evidence="1" type="ORF">ACD_3C00037G0014</name>
</gene>
<sequence length="330" mass="37872">MNSNLVTWVLNALSAGENETIISPFEFNGNKENEFLIFFKPEVFFSADEAKIRECVNMTLSKLEENEIDVNWAILFTWSRLAELEIMDRHYGFINRVSKNISKIATPEEKQKIYEVLEISAPEEYEIFGGHEFLAANPDFNEESLDELWLSKKSAKVRSGFYAQKYEVNGKKVVLVNAFHPVQLKHYTDPTHKTVVLLCNSDKAWNVLKDNVAWDTFPEKSVPESVRWEFFANKEKYGLADVSISFNCIHMSAGPFEAAFEIDNFLKNVEASDYSPSKTNLFSKVSSKWFSENEILKFLTNPKNSEGKALFDVTENVNTSETLELLVDFN</sequence>
<dbReference type="EMBL" id="AMFJ01000311">
    <property type="protein sequence ID" value="EKE28623.1"/>
    <property type="molecule type" value="Genomic_DNA"/>
</dbReference>
<proteinExistence type="predicted"/>
<comment type="caution">
    <text evidence="1">The sequence shown here is derived from an EMBL/GenBank/DDBJ whole genome shotgun (WGS) entry which is preliminary data.</text>
</comment>
<name>K2G0A4_9BACT</name>
<evidence type="ECO:0008006" key="2">
    <source>
        <dbReference type="Google" id="ProtNLM"/>
    </source>
</evidence>
<organism evidence="1">
    <name type="scientific">uncultured bacterium</name>
    <name type="common">gcode 4</name>
    <dbReference type="NCBI Taxonomy" id="1234023"/>
    <lineage>
        <taxon>Bacteria</taxon>
        <taxon>environmental samples</taxon>
    </lineage>
</organism>
<dbReference type="AlphaFoldDB" id="K2G0A4"/>
<dbReference type="InterPro" id="IPR036850">
    <property type="entry name" value="NDK-like_dom_sf"/>
</dbReference>